<organism evidence="1 2">
    <name type="scientific">Campylobacter gastrosuis</name>
    <dbReference type="NCBI Taxonomy" id="2974576"/>
    <lineage>
        <taxon>Bacteria</taxon>
        <taxon>Pseudomonadati</taxon>
        <taxon>Campylobacterota</taxon>
        <taxon>Epsilonproteobacteria</taxon>
        <taxon>Campylobacterales</taxon>
        <taxon>Campylobacteraceae</taxon>
        <taxon>Campylobacter</taxon>
    </lineage>
</organism>
<dbReference type="Gene3D" id="3.90.1150.30">
    <property type="match status" value="1"/>
</dbReference>
<dbReference type="EMBL" id="JANURM010000001">
    <property type="protein sequence ID" value="MDL0087909.1"/>
    <property type="molecule type" value="Genomic_DNA"/>
</dbReference>
<evidence type="ECO:0000313" key="1">
    <source>
        <dbReference type="EMBL" id="MDL0087909.1"/>
    </source>
</evidence>
<dbReference type="Proteomes" id="UP001173801">
    <property type="component" value="Unassembled WGS sequence"/>
</dbReference>
<protein>
    <submittedName>
        <fullName evidence="1">MmcQ/YjbR family DNA-binding protein</fullName>
    </submittedName>
</protein>
<dbReference type="PANTHER" id="PTHR35145">
    <property type="entry name" value="CYTOPLASMIC PROTEIN-RELATED"/>
    <property type="match status" value="1"/>
</dbReference>
<dbReference type="GO" id="GO:0003677">
    <property type="term" value="F:DNA binding"/>
    <property type="evidence" value="ECO:0007669"/>
    <property type="project" value="UniProtKB-KW"/>
</dbReference>
<dbReference type="InterPro" id="IPR038056">
    <property type="entry name" value="YjbR-like_sf"/>
</dbReference>
<gene>
    <name evidence="1" type="ORF">NYG85_00775</name>
</gene>
<keyword evidence="2" id="KW-1185">Reference proteome</keyword>
<name>A0ABT7HLR5_9BACT</name>
<dbReference type="PANTHER" id="PTHR35145:SF1">
    <property type="entry name" value="CYTOPLASMIC PROTEIN"/>
    <property type="match status" value="1"/>
</dbReference>
<evidence type="ECO:0000313" key="2">
    <source>
        <dbReference type="Proteomes" id="UP001173801"/>
    </source>
</evidence>
<dbReference type="InterPro" id="IPR007351">
    <property type="entry name" value="YjbR"/>
</dbReference>
<accession>A0ABT7HLR5</accession>
<proteinExistence type="predicted"/>
<reference evidence="1" key="2">
    <citation type="journal article" date="2023" name="Microorganisms">
        <title>Isolation and Genomic Characteristics of Cat-Borne Campylobacter felis sp. nov. and Sheep-Borne Campylobacter ovis sp. nov.</title>
        <authorList>
            <person name="Wang H."/>
            <person name="Li Y."/>
            <person name="Gu Y."/>
            <person name="Zhou G."/>
            <person name="Chen X."/>
            <person name="Zhang X."/>
            <person name="Shao Z."/>
            <person name="Zhang J."/>
            <person name="Zhang M."/>
        </authorList>
    </citation>
    <scope>NUCLEOTIDE SEQUENCE</scope>
    <source>
        <strain evidence="1">PS10</strain>
    </source>
</reference>
<keyword evidence="1" id="KW-0238">DNA-binding</keyword>
<sequence>MVDDILKFILIKYKTPPENIFVKHPSISVFRHIDTKKWYALLIYLKVGAKYDDVSLNNAMTLLNLKLPPGLVLLLTDNKSFLPAYHMNKKHWISVNLDSPALSKSLVFELIDKSYELTLNEADNANF</sequence>
<dbReference type="InterPro" id="IPR058532">
    <property type="entry name" value="YjbR/MT2646/Rv2570-like"/>
</dbReference>
<dbReference type="Pfam" id="PF04237">
    <property type="entry name" value="YjbR"/>
    <property type="match status" value="1"/>
</dbReference>
<comment type="caution">
    <text evidence="1">The sequence shown here is derived from an EMBL/GenBank/DDBJ whole genome shotgun (WGS) entry which is preliminary data.</text>
</comment>
<reference evidence="1" key="1">
    <citation type="submission" date="2022-08" db="EMBL/GenBank/DDBJ databases">
        <authorList>
            <person name="Wang H."/>
        </authorList>
    </citation>
    <scope>NUCLEOTIDE SEQUENCE</scope>
    <source>
        <strain evidence="1">PS10</strain>
    </source>
</reference>
<dbReference type="SUPFAM" id="SSF142906">
    <property type="entry name" value="YjbR-like"/>
    <property type="match status" value="1"/>
</dbReference>
<dbReference type="RefSeq" id="WP_284936663.1">
    <property type="nucleotide sequence ID" value="NZ_JANURM010000001.1"/>
</dbReference>